<organism evidence="1 2">
    <name type="scientific">Ixodes persulcatus</name>
    <name type="common">Taiga tick</name>
    <dbReference type="NCBI Taxonomy" id="34615"/>
    <lineage>
        <taxon>Eukaryota</taxon>
        <taxon>Metazoa</taxon>
        <taxon>Ecdysozoa</taxon>
        <taxon>Arthropoda</taxon>
        <taxon>Chelicerata</taxon>
        <taxon>Arachnida</taxon>
        <taxon>Acari</taxon>
        <taxon>Parasitiformes</taxon>
        <taxon>Ixodida</taxon>
        <taxon>Ixodoidea</taxon>
        <taxon>Ixodidae</taxon>
        <taxon>Ixodinae</taxon>
        <taxon>Ixodes</taxon>
    </lineage>
</organism>
<proteinExistence type="predicted"/>
<dbReference type="Proteomes" id="UP000805193">
    <property type="component" value="Unassembled WGS sequence"/>
</dbReference>
<keyword evidence="2" id="KW-1185">Reference proteome</keyword>
<accession>A0AC60QYF2</accession>
<dbReference type="EMBL" id="JABSTQ010003371">
    <property type="protein sequence ID" value="KAG0443470.1"/>
    <property type="molecule type" value="Genomic_DNA"/>
</dbReference>
<comment type="caution">
    <text evidence="1">The sequence shown here is derived from an EMBL/GenBank/DDBJ whole genome shotgun (WGS) entry which is preliminary data.</text>
</comment>
<sequence>MSTAAKSEGVDGQDKLGVTSPFYKEVDGIYTTSFFKEDNLRSAFAYKPRPDDVFVATYPKCGTTWMQCIVHCILNDAVLPDNSVDFMLASPFIDFTGAEGPDRMPRPGAIKTHLPFDKVPYSPQAKYIYVTRNPYDCFVSYYHHMLSTPLNPPEDRDFGRFLERFMRGRVNFGDFFNHLLSWYEHRHNPNVLFVTFEELKRDTSSGILRVADFIGKHYGAKLRRDGSLLRRILEVVDMREMRKIFNDDMSGMMSRLLSLPPEKALSSLEVCKAPLGVVQDERKKEEFIRKGVVGDYKLHFTTDQTSRMKDWITTKTKKSDVMLLWKDIDLP</sequence>
<protein>
    <submittedName>
        <fullName evidence="1">Uncharacterized protein</fullName>
    </submittedName>
</protein>
<gene>
    <name evidence="1" type="ORF">HPB47_014882</name>
</gene>
<evidence type="ECO:0000313" key="1">
    <source>
        <dbReference type="EMBL" id="KAG0443470.1"/>
    </source>
</evidence>
<reference evidence="1 2" key="1">
    <citation type="journal article" date="2020" name="Cell">
        <title>Large-Scale Comparative Analyses of Tick Genomes Elucidate Their Genetic Diversity and Vector Capacities.</title>
        <authorList>
            <consortium name="Tick Genome and Microbiome Consortium (TIGMIC)"/>
            <person name="Jia N."/>
            <person name="Wang J."/>
            <person name="Shi W."/>
            <person name="Du L."/>
            <person name="Sun Y."/>
            <person name="Zhan W."/>
            <person name="Jiang J.F."/>
            <person name="Wang Q."/>
            <person name="Zhang B."/>
            <person name="Ji P."/>
            <person name="Bell-Sakyi L."/>
            <person name="Cui X.M."/>
            <person name="Yuan T.T."/>
            <person name="Jiang B.G."/>
            <person name="Yang W.F."/>
            <person name="Lam T.T."/>
            <person name="Chang Q.C."/>
            <person name="Ding S.J."/>
            <person name="Wang X.J."/>
            <person name="Zhu J.G."/>
            <person name="Ruan X.D."/>
            <person name="Zhao L."/>
            <person name="Wei J.T."/>
            <person name="Ye R.Z."/>
            <person name="Que T.C."/>
            <person name="Du C.H."/>
            <person name="Zhou Y.H."/>
            <person name="Cheng J.X."/>
            <person name="Dai P.F."/>
            <person name="Guo W.B."/>
            <person name="Han X.H."/>
            <person name="Huang E.J."/>
            <person name="Li L.F."/>
            <person name="Wei W."/>
            <person name="Gao Y.C."/>
            <person name="Liu J.Z."/>
            <person name="Shao H.Z."/>
            <person name="Wang X."/>
            <person name="Wang C.C."/>
            <person name="Yang T.C."/>
            <person name="Huo Q.B."/>
            <person name="Li W."/>
            <person name="Chen H.Y."/>
            <person name="Chen S.E."/>
            <person name="Zhou L.G."/>
            <person name="Ni X.B."/>
            <person name="Tian J.H."/>
            <person name="Sheng Y."/>
            <person name="Liu T."/>
            <person name="Pan Y.S."/>
            <person name="Xia L.Y."/>
            <person name="Li J."/>
            <person name="Zhao F."/>
            <person name="Cao W.C."/>
        </authorList>
    </citation>
    <scope>NUCLEOTIDE SEQUENCE [LARGE SCALE GENOMIC DNA]</scope>
    <source>
        <strain evidence="1">Iper-2018</strain>
    </source>
</reference>
<name>A0AC60QYF2_IXOPE</name>
<evidence type="ECO:0000313" key="2">
    <source>
        <dbReference type="Proteomes" id="UP000805193"/>
    </source>
</evidence>